<dbReference type="Proteomes" id="UP001595979">
    <property type="component" value="Unassembled WGS sequence"/>
</dbReference>
<reference evidence="2" key="1">
    <citation type="journal article" date="2019" name="Int. J. Syst. Evol. Microbiol.">
        <title>The Global Catalogue of Microorganisms (GCM) 10K type strain sequencing project: providing services to taxonomists for standard genome sequencing and annotation.</title>
        <authorList>
            <consortium name="The Broad Institute Genomics Platform"/>
            <consortium name="The Broad Institute Genome Sequencing Center for Infectious Disease"/>
            <person name="Wu L."/>
            <person name="Ma J."/>
        </authorList>
    </citation>
    <scope>NUCLEOTIDE SEQUENCE [LARGE SCALE GENOMIC DNA]</scope>
    <source>
        <strain evidence="2">CGMCC 1.15053</strain>
    </source>
</reference>
<dbReference type="RefSeq" id="WP_380045009.1">
    <property type="nucleotide sequence ID" value="NZ_JBHSOH010000001.1"/>
</dbReference>
<sequence>MPLPDPLPPVLLAERALDRYLADPAASFQRLDDALAAHEARAHAEGRDEDEGRIFLLRTQAAQVRARRESAATRVALGQKTAPAPDDSVTAWYAAMLGEVAPYTPTRTPRPAAPTGPTPQQVAQEARTRAPVPAAPYTLTALTDAYAPAPAQLVVVAADWAGAQRQLWRHVANRACLAILADARLPTGSPSLTVPHTTTPPDGPPRVLPGGDVYRVRVDPLGIAVAGRVITTPRLDFDLPVRPEGEGARVTLRTLRGWPAATTSEPLFRYRSNLRQLARRDGLSGDMVALFETLLAPYAQMLLDALKS</sequence>
<evidence type="ECO:0000313" key="2">
    <source>
        <dbReference type="Proteomes" id="UP001595979"/>
    </source>
</evidence>
<protein>
    <submittedName>
        <fullName evidence="1">Uncharacterized protein</fullName>
    </submittedName>
</protein>
<comment type="caution">
    <text evidence="1">The sequence shown here is derived from an EMBL/GenBank/DDBJ whole genome shotgun (WGS) entry which is preliminary data.</text>
</comment>
<gene>
    <name evidence="1" type="ORF">ACFPQ6_00220</name>
</gene>
<accession>A0ABW1DDM2</accession>
<evidence type="ECO:0000313" key="1">
    <source>
        <dbReference type="EMBL" id="MFC5846721.1"/>
    </source>
</evidence>
<name>A0ABW1DDM2_9DEIO</name>
<keyword evidence="2" id="KW-1185">Reference proteome</keyword>
<proteinExistence type="predicted"/>
<dbReference type="EMBL" id="JBHSOH010000001">
    <property type="protein sequence ID" value="MFC5846721.1"/>
    <property type="molecule type" value="Genomic_DNA"/>
</dbReference>
<organism evidence="1 2">
    <name type="scientific">Deinococcus petrolearius</name>
    <dbReference type="NCBI Taxonomy" id="1751295"/>
    <lineage>
        <taxon>Bacteria</taxon>
        <taxon>Thermotogati</taxon>
        <taxon>Deinococcota</taxon>
        <taxon>Deinococci</taxon>
        <taxon>Deinococcales</taxon>
        <taxon>Deinococcaceae</taxon>
        <taxon>Deinococcus</taxon>
    </lineage>
</organism>